<feature type="region of interest" description="Disordered" evidence="1">
    <location>
        <begin position="48"/>
        <end position="67"/>
    </location>
</feature>
<protein>
    <recommendedName>
        <fullName evidence="4">DDE family transposase</fullName>
    </recommendedName>
</protein>
<comment type="caution">
    <text evidence="2">The sequence shown here is derived from an EMBL/GenBank/DDBJ whole genome shotgun (WGS) entry which is preliminary data.</text>
</comment>
<accession>A0ABP9NJ66</accession>
<name>A0ABP9NJ66_9PSEU</name>
<evidence type="ECO:0000313" key="3">
    <source>
        <dbReference type="Proteomes" id="UP001500804"/>
    </source>
</evidence>
<evidence type="ECO:0008006" key="4">
    <source>
        <dbReference type="Google" id="ProtNLM"/>
    </source>
</evidence>
<reference evidence="3" key="1">
    <citation type="journal article" date="2019" name="Int. J. Syst. Evol. Microbiol.">
        <title>The Global Catalogue of Microorganisms (GCM) 10K type strain sequencing project: providing services to taxonomists for standard genome sequencing and annotation.</title>
        <authorList>
            <consortium name="The Broad Institute Genomics Platform"/>
            <consortium name="The Broad Institute Genome Sequencing Center for Infectious Disease"/>
            <person name="Wu L."/>
            <person name="Ma J."/>
        </authorList>
    </citation>
    <scope>NUCLEOTIDE SEQUENCE [LARGE SCALE GENOMIC DNA]</scope>
    <source>
        <strain evidence="3">JCM 18302</strain>
    </source>
</reference>
<gene>
    <name evidence="2" type="ORF">GCM10023320_32300</name>
</gene>
<dbReference type="EMBL" id="BAABJO010000010">
    <property type="protein sequence ID" value="GAA5122248.1"/>
    <property type="molecule type" value="Genomic_DNA"/>
</dbReference>
<sequence length="85" mass="9093">MTGSVVNRCGTGGLQRCVADKTYSSRANRPYLRQRKITATIPVKADQAANEVKKGSRGGCTSPRSTSGCAPWPHHFLNTAWSTAA</sequence>
<evidence type="ECO:0000256" key="1">
    <source>
        <dbReference type="SAM" id="MobiDB-lite"/>
    </source>
</evidence>
<organism evidence="2 3">
    <name type="scientific">Pseudonocardia adelaidensis</name>
    <dbReference type="NCBI Taxonomy" id="648754"/>
    <lineage>
        <taxon>Bacteria</taxon>
        <taxon>Bacillati</taxon>
        <taxon>Actinomycetota</taxon>
        <taxon>Actinomycetes</taxon>
        <taxon>Pseudonocardiales</taxon>
        <taxon>Pseudonocardiaceae</taxon>
        <taxon>Pseudonocardia</taxon>
    </lineage>
</organism>
<proteinExistence type="predicted"/>
<keyword evidence="3" id="KW-1185">Reference proteome</keyword>
<evidence type="ECO:0000313" key="2">
    <source>
        <dbReference type="EMBL" id="GAA5122248.1"/>
    </source>
</evidence>
<dbReference type="Proteomes" id="UP001500804">
    <property type="component" value="Unassembled WGS sequence"/>
</dbReference>